<evidence type="ECO:0000256" key="1">
    <source>
        <dbReference type="SAM" id="SignalP"/>
    </source>
</evidence>
<protein>
    <submittedName>
        <fullName evidence="2">Leucine-rich repeat domain-containing protein</fullName>
    </submittedName>
</protein>
<dbReference type="SUPFAM" id="SSF52058">
    <property type="entry name" value="L domain-like"/>
    <property type="match status" value="2"/>
</dbReference>
<dbReference type="InterPro" id="IPR032675">
    <property type="entry name" value="LRR_dom_sf"/>
</dbReference>
<dbReference type="EMBL" id="CP136920">
    <property type="protein sequence ID" value="WOO41747.1"/>
    <property type="molecule type" value="Genomic_DNA"/>
</dbReference>
<dbReference type="PANTHER" id="PTHR45661">
    <property type="entry name" value="SURFACE ANTIGEN"/>
    <property type="match status" value="1"/>
</dbReference>
<dbReference type="AlphaFoldDB" id="A0AAQ3QWC3"/>
<evidence type="ECO:0000313" key="3">
    <source>
        <dbReference type="Proteomes" id="UP001304300"/>
    </source>
</evidence>
<dbReference type="Pfam" id="PF13306">
    <property type="entry name" value="LRR_5"/>
    <property type="match status" value="3"/>
</dbReference>
<dbReference type="PANTHER" id="PTHR45661:SF3">
    <property type="entry name" value="IG-LIKE DOMAIN-CONTAINING PROTEIN"/>
    <property type="match status" value="1"/>
</dbReference>
<name>A0AAQ3QWC3_9BACT</name>
<dbReference type="Proteomes" id="UP001304300">
    <property type="component" value="Chromosome"/>
</dbReference>
<dbReference type="Gene3D" id="3.80.10.10">
    <property type="entry name" value="Ribonuclease Inhibitor"/>
    <property type="match status" value="3"/>
</dbReference>
<evidence type="ECO:0000313" key="2">
    <source>
        <dbReference type="EMBL" id="WOO41747.1"/>
    </source>
</evidence>
<dbReference type="InterPro" id="IPR053139">
    <property type="entry name" value="Surface_bspA-like"/>
</dbReference>
<reference evidence="2 3" key="1">
    <citation type="submission" date="2023-10" db="EMBL/GenBank/DDBJ databases">
        <title>Rubellicoccus peritrichatus gen. nov., sp. nov., isolated from an algae of coral reef tank.</title>
        <authorList>
            <person name="Luo J."/>
        </authorList>
    </citation>
    <scope>NUCLEOTIDE SEQUENCE [LARGE SCALE GENOMIC DNA]</scope>
    <source>
        <strain evidence="2 3">CR14</strain>
    </source>
</reference>
<keyword evidence="3" id="KW-1185">Reference proteome</keyword>
<accession>A0AAQ3QWC3</accession>
<feature type="chain" id="PRO_5042848208" evidence="1">
    <location>
        <begin position="26"/>
        <end position="537"/>
    </location>
</feature>
<proteinExistence type="predicted"/>
<dbReference type="KEGG" id="puo:RZN69_01505"/>
<dbReference type="InterPro" id="IPR026906">
    <property type="entry name" value="LRR_5"/>
</dbReference>
<organism evidence="2 3">
    <name type="scientific">Rubellicoccus peritrichatus</name>
    <dbReference type="NCBI Taxonomy" id="3080537"/>
    <lineage>
        <taxon>Bacteria</taxon>
        <taxon>Pseudomonadati</taxon>
        <taxon>Verrucomicrobiota</taxon>
        <taxon>Opitutia</taxon>
        <taxon>Puniceicoccales</taxon>
        <taxon>Cerasicoccaceae</taxon>
        <taxon>Rubellicoccus</taxon>
    </lineage>
</organism>
<dbReference type="RefSeq" id="WP_317834231.1">
    <property type="nucleotide sequence ID" value="NZ_CP136920.1"/>
</dbReference>
<keyword evidence="1" id="KW-0732">Signal</keyword>
<feature type="signal peptide" evidence="1">
    <location>
        <begin position="1"/>
        <end position="25"/>
    </location>
</feature>
<sequence length="537" mass="58099">MPLFKIIACCATYALLIGVVTTAKGAEFGDFTYTDHGSYIEITGHAYKTTKHVIIPESIDGKPVTTIGERAFEGNNHLRAIDIPNSITSIGERAFAICTSLESISIPPNVQSIGSRAFHLCMDLSSIHVDSQNVDYASIAGVLFNKNLDTLITYPMDKATRSYTVPDGVTSIAADAFLACHFLKVINIPANVVSIDDNAILACIDLEAINVAPDNSTYASVEGVLFDKTLTTLIAFPEHRTGQYDIPDGVQVIGEYAFDNCIWLTNISMPLSLLTIEDFAFLACKELTQTNIPHQVTSIGDSPFSFCDNLSQIDVSPANGSLASNDGILFNTSMTTMLAYPSGKTKSTYIVPDSVTTIAYHAFSTKRYLNSIYFHSDAPLADLAFYSGFSSATASKVYHFSNKTGFTSPTWNGLTTVSMGPSSPGKIWLIENELPHDSDLCITTNASGKPLLLPYALKLDPDIHDAPQPVVNGNLIEYTFYSGRNDVTYAVETSKDLLNWTSTGIILSDPDAEGYQTATANLDDSQCFVRVTVSAAE</sequence>
<gene>
    <name evidence="2" type="ORF">RZN69_01505</name>
</gene>